<dbReference type="PANTHER" id="PTHR46281:SF8">
    <property type="entry name" value="CYTOCHROME C OXIDASE SUBUNIT 12, MITOCHONDRIAL"/>
    <property type="match status" value="1"/>
</dbReference>
<sequence>MDSVTAQCATAPVVLETAKLDPRFPQTNQTKACYVWYNEMYKCYSQKGQDDEQCKKIKKDVRAICPDEWLESWEEHRANGTWWGKY</sequence>
<keyword evidence="5" id="KW-1185">Reference proteome</keyword>
<comment type="caution">
    <text evidence="4">The sequence shown here is derived from an EMBL/GenBank/DDBJ whole genome shotgun (WGS) entry which is preliminary data.</text>
</comment>
<proteinExistence type="predicted"/>
<accession>A0A2P6TEI8</accession>
<dbReference type="InterPro" id="IPR048280">
    <property type="entry name" value="COX6B-like"/>
</dbReference>
<dbReference type="InterPro" id="IPR003213">
    <property type="entry name" value="Cyt_c_oxidase_su6B"/>
</dbReference>
<keyword evidence="3" id="KW-1015">Disulfide bond</keyword>
<dbReference type="Pfam" id="PF02297">
    <property type="entry name" value="COX6B"/>
    <property type="match status" value="1"/>
</dbReference>
<evidence type="ECO:0000313" key="4">
    <source>
        <dbReference type="EMBL" id="PRW21060.1"/>
    </source>
</evidence>
<organism evidence="4 5">
    <name type="scientific">Chlorella sorokiniana</name>
    <name type="common">Freshwater green alga</name>
    <dbReference type="NCBI Taxonomy" id="3076"/>
    <lineage>
        <taxon>Eukaryota</taxon>
        <taxon>Viridiplantae</taxon>
        <taxon>Chlorophyta</taxon>
        <taxon>core chlorophytes</taxon>
        <taxon>Trebouxiophyceae</taxon>
        <taxon>Chlorellales</taxon>
        <taxon>Chlorellaceae</taxon>
        <taxon>Chlorella clade</taxon>
        <taxon>Chlorella</taxon>
    </lineage>
</organism>
<dbReference type="PROSITE" id="PS51808">
    <property type="entry name" value="CHCH"/>
    <property type="match status" value="1"/>
</dbReference>
<evidence type="ECO:0000256" key="3">
    <source>
        <dbReference type="ARBA" id="ARBA00023157"/>
    </source>
</evidence>
<dbReference type="STRING" id="3076.A0A2P6TEI8"/>
<dbReference type="OrthoDB" id="1107506at2759"/>
<dbReference type="CDD" id="cd00926">
    <property type="entry name" value="Cyt_c_Oxidase_VIb"/>
    <property type="match status" value="1"/>
</dbReference>
<dbReference type="EMBL" id="LHPG02000020">
    <property type="protein sequence ID" value="PRW21060.1"/>
    <property type="molecule type" value="Genomic_DNA"/>
</dbReference>
<evidence type="ECO:0000313" key="5">
    <source>
        <dbReference type="Proteomes" id="UP000239899"/>
    </source>
</evidence>
<protein>
    <submittedName>
        <fullName evidence="4">Cytochrome c oxidase subunit 6B</fullName>
    </submittedName>
</protein>
<dbReference type="PANTHER" id="PTHR46281">
    <property type="entry name" value="CYTOCHROME C OXIDASE SUBUNIT 6B"/>
    <property type="match status" value="1"/>
</dbReference>
<evidence type="ECO:0000256" key="2">
    <source>
        <dbReference type="ARBA" id="ARBA00023128"/>
    </source>
</evidence>
<gene>
    <name evidence="4" type="ORF">C2E21_8492</name>
</gene>
<dbReference type="SUPFAM" id="SSF47694">
    <property type="entry name" value="Cytochrome c oxidase subunit h"/>
    <property type="match status" value="1"/>
</dbReference>
<keyword evidence="2" id="KW-0496">Mitochondrion</keyword>
<reference evidence="4 5" key="1">
    <citation type="journal article" date="2018" name="Plant J.">
        <title>Genome sequences of Chlorella sorokiniana UTEX 1602 and Micractinium conductrix SAG 241.80: implications to maltose excretion by a green alga.</title>
        <authorList>
            <person name="Arriola M.B."/>
            <person name="Velmurugan N."/>
            <person name="Zhang Y."/>
            <person name="Plunkett M.H."/>
            <person name="Hondzo H."/>
            <person name="Barney B.M."/>
        </authorList>
    </citation>
    <scope>NUCLEOTIDE SEQUENCE [LARGE SCALE GENOMIC DNA]</scope>
    <source>
        <strain evidence="5">UTEX 1602</strain>
    </source>
</reference>
<dbReference type="GO" id="GO:0005739">
    <property type="term" value="C:mitochondrion"/>
    <property type="evidence" value="ECO:0007669"/>
    <property type="project" value="UniProtKB-SubCell"/>
</dbReference>
<dbReference type="Proteomes" id="UP000239899">
    <property type="component" value="Unassembled WGS sequence"/>
</dbReference>
<name>A0A2P6TEI8_CHLSO</name>
<evidence type="ECO:0000256" key="1">
    <source>
        <dbReference type="ARBA" id="ARBA00004173"/>
    </source>
</evidence>
<dbReference type="Gene3D" id="1.10.10.140">
    <property type="entry name" value="Cytochrome c oxidase, subunit VIb"/>
    <property type="match status" value="1"/>
</dbReference>
<comment type="subcellular location">
    <subcellularLocation>
        <location evidence="1">Mitochondrion</location>
    </subcellularLocation>
</comment>
<dbReference type="AlphaFoldDB" id="A0A2P6TEI8"/>
<dbReference type="GO" id="GO:0045277">
    <property type="term" value="C:respiratory chain complex IV"/>
    <property type="evidence" value="ECO:0007669"/>
    <property type="project" value="InterPro"/>
</dbReference>
<dbReference type="InterPro" id="IPR036549">
    <property type="entry name" value="CX6/COA6-like_sf"/>
</dbReference>